<dbReference type="AlphaFoldDB" id="A0A6J4PR65"/>
<sequence>GTLYLGGGVQVHLAADGDDGVCVGVFIYADLKVRADPLLSCPDPV</sequence>
<feature type="non-terminal residue" evidence="1">
    <location>
        <position position="45"/>
    </location>
</feature>
<accession>A0A6J4PR65</accession>
<evidence type="ECO:0000313" key="1">
    <source>
        <dbReference type="EMBL" id="CAA9421410.1"/>
    </source>
</evidence>
<feature type="non-terminal residue" evidence="1">
    <location>
        <position position="1"/>
    </location>
</feature>
<proteinExistence type="predicted"/>
<dbReference type="EMBL" id="CADCUT010000156">
    <property type="protein sequence ID" value="CAA9421410.1"/>
    <property type="molecule type" value="Genomic_DNA"/>
</dbReference>
<gene>
    <name evidence="1" type="ORF">AVDCRST_MAG03-2572</name>
</gene>
<reference evidence="1" key="1">
    <citation type="submission" date="2020-02" db="EMBL/GenBank/DDBJ databases">
        <authorList>
            <person name="Meier V. D."/>
        </authorList>
    </citation>
    <scope>NUCLEOTIDE SEQUENCE</scope>
    <source>
        <strain evidence="1">AVDCRST_MAG03</strain>
    </source>
</reference>
<organism evidence="1">
    <name type="scientific">uncultured Rubrobacteraceae bacterium</name>
    <dbReference type="NCBI Taxonomy" id="349277"/>
    <lineage>
        <taxon>Bacteria</taxon>
        <taxon>Bacillati</taxon>
        <taxon>Actinomycetota</taxon>
        <taxon>Rubrobacteria</taxon>
        <taxon>Rubrobacterales</taxon>
        <taxon>Rubrobacteraceae</taxon>
        <taxon>environmental samples</taxon>
    </lineage>
</organism>
<protein>
    <submittedName>
        <fullName evidence="1">Uncharacterized protein</fullName>
    </submittedName>
</protein>
<name>A0A6J4PR65_9ACTN</name>